<dbReference type="EMBL" id="LR798301">
    <property type="protein sequence ID" value="CAB5222245.1"/>
    <property type="molecule type" value="Genomic_DNA"/>
</dbReference>
<protein>
    <submittedName>
        <fullName evidence="1">Uncharacterized protein</fullName>
    </submittedName>
</protein>
<organism evidence="1">
    <name type="scientific">uncultured Caudovirales phage</name>
    <dbReference type="NCBI Taxonomy" id="2100421"/>
    <lineage>
        <taxon>Viruses</taxon>
        <taxon>Duplodnaviria</taxon>
        <taxon>Heunggongvirae</taxon>
        <taxon>Uroviricota</taxon>
        <taxon>Caudoviricetes</taxon>
        <taxon>Peduoviridae</taxon>
        <taxon>Maltschvirus</taxon>
        <taxon>Maltschvirus maltsch</taxon>
    </lineage>
</organism>
<reference evidence="1" key="1">
    <citation type="submission" date="2020-05" db="EMBL/GenBank/DDBJ databases">
        <authorList>
            <person name="Chiriac C."/>
            <person name="Salcher M."/>
            <person name="Ghai R."/>
            <person name="Kavagutti S V."/>
        </authorList>
    </citation>
    <scope>NUCLEOTIDE SEQUENCE</scope>
</reference>
<name>A0A6J7WZB4_9CAUD</name>
<sequence>MASNSSQDVSALNDALKSSAPEMSHSKSLQVNLLRGIFDGEEWQTSATVKELTGVDEEALAAYDVRNGVSYSEYMTHLLRRSVEYIGSTTVSDKPSIVDDLIIGDRDVLFLGTLKATYGRYREFEIICSECDKNNDIVIDLEDDFKVEESTKDIHKPLSITLKDGSIVNLNYPTGGDSQYVAKKAKTTAEQNTLMLSRCAILEGYDRTQAEVWAKNLNLADRNKLVKALLSAQPGPRMGEVETQCAHCNAKINLALDWVSLLFG</sequence>
<gene>
    <name evidence="1" type="ORF">UFOVP361_45</name>
</gene>
<evidence type="ECO:0000313" key="1">
    <source>
        <dbReference type="EMBL" id="CAB5222245.1"/>
    </source>
</evidence>
<accession>A0A6J7WZB4</accession>
<dbReference type="InterPro" id="IPR024364">
    <property type="entry name" value="Baseplate_phage_T4-like"/>
</dbReference>
<proteinExistence type="predicted"/>
<dbReference type="Pfam" id="PF12322">
    <property type="entry name" value="T4_baseplate"/>
    <property type="match status" value="1"/>
</dbReference>